<gene>
    <name evidence="5" type="ORF">SAMN05443507_108101</name>
</gene>
<dbReference type="PROSITE" id="PS00086">
    <property type="entry name" value="CYTOCHROME_P450"/>
    <property type="match status" value="1"/>
</dbReference>
<dbReference type="EMBL" id="FRAF01000008">
    <property type="protein sequence ID" value="SHK10025.1"/>
    <property type="molecule type" value="Genomic_DNA"/>
</dbReference>
<dbReference type="Proteomes" id="UP000184016">
    <property type="component" value="Unassembled WGS sequence"/>
</dbReference>
<dbReference type="PRINTS" id="PR00359">
    <property type="entry name" value="BP450"/>
</dbReference>
<organism evidence="5 6">
    <name type="scientific">Alicyclobacillus tolerans</name>
    <dbReference type="NCBI Taxonomy" id="90970"/>
    <lineage>
        <taxon>Bacteria</taxon>
        <taxon>Bacillati</taxon>
        <taxon>Bacillota</taxon>
        <taxon>Bacilli</taxon>
        <taxon>Bacillales</taxon>
        <taxon>Alicyclobacillaceae</taxon>
        <taxon>Alicyclobacillus</taxon>
    </lineage>
</organism>
<keyword evidence="6" id="KW-1185">Reference proteome</keyword>
<dbReference type="GO" id="GO:0020037">
    <property type="term" value="F:heme binding"/>
    <property type="evidence" value="ECO:0007669"/>
    <property type="project" value="InterPro"/>
</dbReference>
<evidence type="ECO:0000313" key="5">
    <source>
        <dbReference type="EMBL" id="SHK10025.1"/>
    </source>
</evidence>
<dbReference type="GO" id="GO:0004497">
    <property type="term" value="F:monooxygenase activity"/>
    <property type="evidence" value="ECO:0007669"/>
    <property type="project" value="UniProtKB-KW"/>
</dbReference>
<dbReference type="PANTHER" id="PTHR46696:SF1">
    <property type="entry name" value="CYTOCHROME P450 YJIB-RELATED"/>
    <property type="match status" value="1"/>
</dbReference>
<keyword evidence="2 4" id="KW-0349">Heme</keyword>
<dbReference type="InterPro" id="IPR017972">
    <property type="entry name" value="Cyt_P450_CS"/>
</dbReference>
<dbReference type="GO" id="GO:0005506">
    <property type="term" value="F:iron ion binding"/>
    <property type="evidence" value="ECO:0007669"/>
    <property type="project" value="InterPro"/>
</dbReference>
<dbReference type="Pfam" id="PF00067">
    <property type="entry name" value="p450"/>
    <property type="match status" value="1"/>
</dbReference>
<name>A0A1M6PPY9_9BACL</name>
<evidence type="ECO:0000256" key="2">
    <source>
        <dbReference type="ARBA" id="ARBA00022617"/>
    </source>
</evidence>
<dbReference type="InterPro" id="IPR001128">
    <property type="entry name" value="Cyt_P450"/>
</dbReference>
<keyword evidence="4" id="KW-0479">Metal-binding</keyword>
<dbReference type="AlphaFoldDB" id="A0A1M6PPY9"/>
<keyword evidence="3 4" id="KW-0503">Monooxygenase</keyword>
<dbReference type="SUPFAM" id="SSF48264">
    <property type="entry name" value="Cytochrome P450"/>
    <property type="match status" value="1"/>
</dbReference>
<sequence length="406" mass="46953">MSTDILQRPLGLQPVNGLSSQEARINPFPFFQRMREINAVRYDNAREAWDIFRYQDVKRILTDNENFSSLRPDQQVPLMVSLISKDPPTHTQLRSRIEKILNPQFLETRLSQLESSVDTLLLHTVPRGEMEFIHDIAEPLPFMVIARLLGIPESDWPNIRRWAKQLHANPHWDIDAAKINEIRMIQNQARKDTLDYFQSQLKDRLGKPQDDLLTMLVTHDTQSEALNINEATEFCLLMLTAGLQSATLFLGNVMRRWVEEPYLQEMLRQEPQILGTMIEELLRYYPPMLATTRYAIHDVQINRLSILRGARVVVWIGSANRDDEVFEQGEKFQPKRQPNPHLSFGSGIHACLASFLVRQLASIVLPKFNKTMESIHLIPGHGLTPIQHNFFFGVEKLPIQFLPNLP</sequence>
<evidence type="ECO:0000313" key="6">
    <source>
        <dbReference type="Proteomes" id="UP000184016"/>
    </source>
</evidence>
<dbReference type="InterPro" id="IPR002397">
    <property type="entry name" value="Cyt_P450_B"/>
</dbReference>
<keyword evidence="4" id="KW-0408">Iron</keyword>
<evidence type="ECO:0000256" key="1">
    <source>
        <dbReference type="ARBA" id="ARBA00010617"/>
    </source>
</evidence>
<dbReference type="GO" id="GO:0016705">
    <property type="term" value="F:oxidoreductase activity, acting on paired donors, with incorporation or reduction of molecular oxygen"/>
    <property type="evidence" value="ECO:0007669"/>
    <property type="project" value="InterPro"/>
</dbReference>
<evidence type="ECO:0000256" key="4">
    <source>
        <dbReference type="RuleBase" id="RU000461"/>
    </source>
</evidence>
<proteinExistence type="inferred from homology"/>
<dbReference type="PANTHER" id="PTHR46696">
    <property type="entry name" value="P450, PUTATIVE (EUROFUNG)-RELATED"/>
    <property type="match status" value="1"/>
</dbReference>
<accession>A0A1M6PPY9</accession>
<dbReference type="STRING" id="1830138.SAMN05443507_108101"/>
<dbReference type="Gene3D" id="1.10.630.10">
    <property type="entry name" value="Cytochrome P450"/>
    <property type="match status" value="1"/>
</dbReference>
<comment type="similarity">
    <text evidence="1 4">Belongs to the cytochrome P450 family.</text>
</comment>
<protein>
    <submittedName>
        <fullName evidence="5">Cytochrome P450</fullName>
    </submittedName>
</protein>
<dbReference type="RefSeq" id="WP_072873694.1">
    <property type="nucleotide sequence ID" value="NZ_FRAF01000008.1"/>
</dbReference>
<dbReference type="InterPro" id="IPR036396">
    <property type="entry name" value="Cyt_P450_sf"/>
</dbReference>
<reference evidence="6" key="1">
    <citation type="submission" date="2016-11" db="EMBL/GenBank/DDBJ databases">
        <authorList>
            <person name="Varghese N."/>
            <person name="Submissions S."/>
        </authorList>
    </citation>
    <scope>NUCLEOTIDE SEQUENCE [LARGE SCALE GENOMIC DNA]</scope>
    <source>
        <strain evidence="6">USBA-503</strain>
    </source>
</reference>
<keyword evidence="4" id="KW-0560">Oxidoreductase</keyword>
<evidence type="ECO:0000256" key="3">
    <source>
        <dbReference type="ARBA" id="ARBA00023033"/>
    </source>
</evidence>